<reference evidence="2" key="2">
    <citation type="submission" date="2023-06" db="EMBL/GenBank/DDBJ databases">
        <authorList>
            <consortium name="Lawrence Berkeley National Laboratory"/>
            <person name="Mondo S.J."/>
            <person name="Hensen N."/>
            <person name="Bonometti L."/>
            <person name="Westerberg I."/>
            <person name="Brannstrom I.O."/>
            <person name="Guillou S."/>
            <person name="Cros-Aarteil S."/>
            <person name="Calhoun S."/>
            <person name="Haridas S."/>
            <person name="Kuo A."/>
            <person name="Pangilinan J."/>
            <person name="Riley R."/>
            <person name="Labutti K."/>
            <person name="Andreopoulos B."/>
            <person name="Lipzen A."/>
            <person name="Chen C."/>
            <person name="Yanf M."/>
            <person name="Daum C."/>
            <person name="Ng V."/>
            <person name="Clum A."/>
            <person name="Steindorff A."/>
            <person name="Ohm R."/>
            <person name="Martin F."/>
            <person name="Silar P."/>
            <person name="Natvig D."/>
            <person name="Lalanne C."/>
            <person name="Gautier V."/>
            <person name="Ament-Velasquez S.L."/>
            <person name="Kruys A."/>
            <person name="Hutchinson M.I."/>
            <person name="Powell A.J."/>
            <person name="Barry K."/>
            <person name="Miller A.N."/>
            <person name="Grigoriev I.V."/>
            <person name="Debuchy R."/>
            <person name="Gladieux P."/>
            <person name="Thoren M.H."/>
            <person name="Johannesson H."/>
        </authorList>
    </citation>
    <scope>NUCLEOTIDE SEQUENCE</scope>
    <source>
        <strain evidence="2">CBS 626.80</strain>
    </source>
</reference>
<gene>
    <name evidence="2" type="ORF">QBC32DRAFT_330804</name>
</gene>
<reference evidence="2" key="1">
    <citation type="journal article" date="2023" name="Mol. Phylogenet. Evol.">
        <title>Genome-scale phylogeny and comparative genomics of the fungal order Sordariales.</title>
        <authorList>
            <person name="Hensen N."/>
            <person name="Bonometti L."/>
            <person name="Westerberg I."/>
            <person name="Brannstrom I.O."/>
            <person name="Guillou S."/>
            <person name="Cros-Aarteil S."/>
            <person name="Calhoun S."/>
            <person name="Haridas S."/>
            <person name="Kuo A."/>
            <person name="Mondo S."/>
            <person name="Pangilinan J."/>
            <person name="Riley R."/>
            <person name="LaButti K."/>
            <person name="Andreopoulos B."/>
            <person name="Lipzen A."/>
            <person name="Chen C."/>
            <person name="Yan M."/>
            <person name="Daum C."/>
            <person name="Ng V."/>
            <person name="Clum A."/>
            <person name="Steindorff A."/>
            <person name="Ohm R.A."/>
            <person name="Martin F."/>
            <person name="Silar P."/>
            <person name="Natvig D.O."/>
            <person name="Lalanne C."/>
            <person name="Gautier V."/>
            <person name="Ament-Velasquez S.L."/>
            <person name="Kruys A."/>
            <person name="Hutchinson M.I."/>
            <person name="Powell A.J."/>
            <person name="Barry K."/>
            <person name="Miller A.N."/>
            <person name="Grigoriev I.V."/>
            <person name="Debuchy R."/>
            <person name="Gladieux P."/>
            <person name="Hiltunen Thoren M."/>
            <person name="Johannesson H."/>
        </authorList>
    </citation>
    <scope>NUCLEOTIDE SEQUENCE</scope>
    <source>
        <strain evidence="2">CBS 626.80</strain>
    </source>
</reference>
<keyword evidence="3" id="KW-1185">Reference proteome</keyword>
<comment type="caution">
    <text evidence="2">The sequence shown here is derived from an EMBL/GenBank/DDBJ whole genome shotgun (WGS) entry which is preliminary data.</text>
</comment>
<evidence type="ECO:0000256" key="1">
    <source>
        <dbReference type="SAM" id="Phobius"/>
    </source>
</evidence>
<keyword evidence="1" id="KW-1133">Transmembrane helix</keyword>
<evidence type="ECO:0000313" key="2">
    <source>
        <dbReference type="EMBL" id="KAK3956501.1"/>
    </source>
</evidence>
<accession>A0AAN6P4C8</accession>
<feature type="transmembrane region" description="Helical" evidence="1">
    <location>
        <begin position="26"/>
        <end position="45"/>
    </location>
</feature>
<protein>
    <submittedName>
        <fullName evidence="2">Uncharacterized protein</fullName>
    </submittedName>
</protein>
<evidence type="ECO:0000313" key="3">
    <source>
        <dbReference type="Proteomes" id="UP001303222"/>
    </source>
</evidence>
<feature type="transmembrane region" description="Helical" evidence="1">
    <location>
        <begin position="51"/>
        <end position="72"/>
    </location>
</feature>
<dbReference type="AlphaFoldDB" id="A0AAN6P4C8"/>
<organism evidence="2 3">
    <name type="scientific">Pseudoneurospora amorphoporcata</name>
    <dbReference type="NCBI Taxonomy" id="241081"/>
    <lineage>
        <taxon>Eukaryota</taxon>
        <taxon>Fungi</taxon>
        <taxon>Dikarya</taxon>
        <taxon>Ascomycota</taxon>
        <taxon>Pezizomycotina</taxon>
        <taxon>Sordariomycetes</taxon>
        <taxon>Sordariomycetidae</taxon>
        <taxon>Sordariales</taxon>
        <taxon>Sordariaceae</taxon>
        <taxon>Pseudoneurospora</taxon>
    </lineage>
</organism>
<proteinExistence type="predicted"/>
<sequence length="143" mass="15978">MFDYLCILNSVNKLLLSTNYSSSPKVLTLILCFIFLITSFSLLFLSRLVDVSLLHISIGFSFSSLTVFIFVCRRGGRQGRPSSPISSFFPTYVLTHHCSFSYALPYERQSREGRIGQSESSLANFCDIPISNPVFGISDHGCI</sequence>
<keyword evidence="1" id="KW-0812">Transmembrane</keyword>
<dbReference type="EMBL" id="MU859065">
    <property type="protein sequence ID" value="KAK3956501.1"/>
    <property type="molecule type" value="Genomic_DNA"/>
</dbReference>
<name>A0AAN6P4C8_9PEZI</name>
<dbReference type="Proteomes" id="UP001303222">
    <property type="component" value="Unassembled WGS sequence"/>
</dbReference>
<keyword evidence="1" id="KW-0472">Membrane</keyword>